<dbReference type="Proteomes" id="UP000475862">
    <property type="component" value="Unassembled WGS sequence"/>
</dbReference>
<gene>
    <name evidence="1" type="ORF">AGLY_013074</name>
</gene>
<proteinExistence type="predicted"/>
<accession>A0A6G0T8K1</accession>
<dbReference type="AlphaFoldDB" id="A0A6G0T8K1"/>
<organism evidence="1 2">
    <name type="scientific">Aphis glycines</name>
    <name type="common">Soybean aphid</name>
    <dbReference type="NCBI Taxonomy" id="307491"/>
    <lineage>
        <taxon>Eukaryota</taxon>
        <taxon>Metazoa</taxon>
        <taxon>Ecdysozoa</taxon>
        <taxon>Arthropoda</taxon>
        <taxon>Hexapoda</taxon>
        <taxon>Insecta</taxon>
        <taxon>Pterygota</taxon>
        <taxon>Neoptera</taxon>
        <taxon>Paraneoptera</taxon>
        <taxon>Hemiptera</taxon>
        <taxon>Sternorrhyncha</taxon>
        <taxon>Aphidomorpha</taxon>
        <taxon>Aphidoidea</taxon>
        <taxon>Aphididae</taxon>
        <taxon>Aphidini</taxon>
        <taxon>Aphis</taxon>
        <taxon>Aphis</taxon>
    </lineage>
</organism>
<keyword evidence="2" id="KW-1185">Reference proteome</keyword>
<comment type="caution">
    <text evidence="1">The sequence shown here is derived from an EMBL/GenBank/DDBJ whole genome shotgun (WGS) entry which is preliminary data.</text>
</comment>
<protein>
    <submittedName>
        <fullName evidence="1">Uncharacterized protein</fullName>
    </submittedName>
</protein>
<sequence length="229" mass="27480">MHPCENYYLTLKYCQKVTNTQKITNNFEHLNRIPKNTSMKNIKTQILVLSLKMSLIQYWKRYVKNYLNIRKGEIKFTEKYTEADIATENVDIKELINEEELNFNNSNYEKRDRLSLHRIFQNEIGTKIHSNEWFVFKMLETKRYIHKTVNHSQFVNDFTSGAYTQRVERVIAIIVAFVLCIRLYVMNCLPSYNLTSRNNRCSIYSYHTRRMLAQGVFYHCDIVKNKSEQ</sequence>
<evidence type="ECO:0000313" key="2">
    <source>
        <dbReference type="Proteomes" id="UP000475862"/>
    </source>
</evidence>
<evidence type="ECO:0000313" key="1">
    <source>
        <dbReference type="EMBL" id="KAE9527376.1"/>
    </source>
</evidence>
<name>A0A6G0T8K1_APHGL</name>
<dbReference type="EMBL" id="VYZN01000053">
    <property type="protein sequence ID" value="KAE9527376.1"/>
    <property type="molecule type" value="Genomic_DNA"/>
</dbReference>
<reference evidence="1 2" key="1">
    <citation type="submission" date="2019-08" db="EMBL/GenBank/DDBJ databases">
        <title>The genome of the soybean aphid Biotype 1, its phylome, world population structure and adaptation to the North American continent.</title>
        <authorList>
            <person name="Giordano R."/>
            <person name="Donthu R.K."/>
            <person name="Hernandez A.G."/>
            <person name="Wright C.L."/>
            <person name="Zimin A.V."/>
        </authorList>
    </citation>
    <scope>NUCLEOTIDE SEQUENCE [LARGE SCALE GENOMIC DNA]</scope>
    <source>
        <tissue evidence="1">Whole aphids</tissue>
    </source>
</reference>